<proteinExistence type="predicted"/>
<dbReference type="EMBL" id="NKXO01000019">
    <property type="protein sequence ID" value="PKQ69331.1"/>
    <property type="molecule type" value="Genomic_DNA"/>
</dbReference>
<keyword evidence="1" id="KW-0732">Signal</keyword>
<feature type="chain" id="PRO_5014878310" description="DUF4197 domain-containing protein" evidence="1">
    <location>
        <begin position="17"/>
        <end position="250"/>
    </location>
</feature>
<evidence type="ECO:0000256" key="1">
    <source>
        <dbReference type="SAM" id="SignalP"/>
    </source>
</evidence>
<dbReference type="RefSeq" id="WP_101358643.1">
    <property type="nucleotide sequence ID" value="NZ_NKXO01000019.1"/>
</dbReference>
<comment type="caution">
    <text evidence="2">The sequence shown here is derived from an EMBL/GenBank/DDBJ whole genome shotgun (WGS) entry which is preliminary data.</text>
</comment>
<reference evidence="2 3" key="1">
    <citation type="submission" date="2017-06" db="EMBL/GenBank/DDBJ databases">
        <title>Raineya orbicola gen. nov., sp. nov. a slightly thermophilic bacterium of the phylum Bacteroidetes and the description of Raineyaceae fam. nov.</title>
        <authorList>
            <person name="Albuquerque L."/>
            <person name="Polonia A.R.M."/>
            <person name="Barroso C."/>
            <person name="Froufe H.J.C."/>
            <person name="Lage O."/>
            <person name="Lobo-Da-Cunha A."/>
            <person name="Egas C."/>
            <person name="Da Costa M.S."/>
        </authorList>
    </citation>
    <scope>NUCLEOTIDE SEQUENCE [LARGE SCALE GENOMIC DNA]</scope>
    <source>
        <strain evidence="2 3">SPSPC-11</strain>
    </source>
</reference>
<dbReference type="AlphaFoldDB" id="A0A2N3IGB1"/>
<evidence type="ECO:0008006" key="4">
    <source>
        <dbReference type="Google" id="ProtNLM"/>
    </source>
</evidence>
<feature type="signal peptide" evidence="1">
    <location>
        <begin position="1"/>
        <end position="16"/>
    </location>
</feature>
<name>A0A2N3IGB1_9BACT</name>
<accession>A0A2N3IGB1</accession>
<sequence length="250" mass="27221">MKKFLFISFISLILNACSTLQGVVSSLPTNQPLTEGEIANGLKEALTQGISNGVNELIKTDGYFGNQAIKILLPPEAQKVQDLIVKHIPQGQKLIDEAILKMNRAAEDAANEAKPIFVDAITSMTIVDAKNILFGNETAATNYLREKTFQKLLQAYSPKINNALSKVGATQAWAALINPYNKLAGSNAGALLGVREPINADLGAYTTQKALDGLFWRIAQEESKIRQNPIARTTALLQRVFGELDKNKGR</sequence>
<dbReference type="InterPro" id="IPR025245">
    <property type="entry name" value="DUF4197"/>
</dbReference>
<evidence type="ECO:0000313" key="2">
    <source>
        <dbReference type="EMBL" id="PKQ69331.1"/>
    </source>
</evidence>
<dbReference type="OrthoDB" id="5292580at2"/>
<protein>
    <recommendedName>
        <fullName evidence="4">DUF4197 domain-containing protein</fullName>
    </recommendedName>
</protein>
<keyword evidence="3" id="KW-1185">Reference proteome</keyword>
<gene>
    <name evidence="2" type="ORF">Rain11_1376</name>
</gene>
<dbReference type="Pfam" id="PF13852">
    <property type="entry name" value="DUF4197"/>
    <property type="match status" value="1"/>
</dbReference>
<organism evidence="2 3">
    <name type="scientific">Raineya orbicola</name>
    <dbReference type="NCBI Taxonomy" id="2016530"/>
    <lineage>
        <taxon>Bacteria</taxon>
        <taxon>Pseudomonadati</taxon>
        <taxon>Bacteroidota</taxon>
        <taxon>Cytophagia</taxon>
        <taxon>Cytophagales</taxon>
        <taxon>Raineyaceae</taxon>
        <taxon>Raineya</taxon>
    </lineage>
</organism>
<evidence type="ECO:0000313" key="3">
    <source>
        <dbReference type="Proteomes" id="UP000233387"/>
    </source>
</evidence>
<dbReference type="Proteomes" id="UP000233387">
    <property type="component" value="Unassembled WGS sequence"/>
</dbReference>